<keyword evidence="2 5" id="KW-0812">Transmembrane</keyword>
<evidence type="ECO:0000256" key="6">
    <source>
        <dbReference type="SAM" id="Phobius"/>
    </source>
</evidence>
<dbReference type="PANTHER" id="PTHR22776:SF49">
    <property type="entry name" value="MARVEL DOMAIN-CONTAINING PROTEIN"/>
    <property type="match status" value="1"/>
</dbReference>
<evidence type="ECO:0000256" key="2">
    <source>
        <dbReference type="ARBA" id="ARBA00022692"/>
    </source>
</evidence>
<feature type="transmembrane region" description="Helical" evidence="6">
    <location>
        <begin position="67"/>
        <end position="90"/>
    </location>
</feature>
<keyword evidence="4 5" id="KW-0472">Membrane</keyword>
<dbReference type="InterPro" id="IPR050578">
    <property type="entry name" value="MARVEL-CKLF_proteins"/>
</dbReference>
<accession>A0A4P6D765</accession>
<feature type="transmembrane region" description="Helical" evidence="6">
    <location>
        <begin position="126"/>
        <end position="149"/>
    </location>
</feature>
<sequence>MADPGFPGQHTTTTTVTTSNTNVQTNIRYDPSYIKTIPGMLKCAQIIMNLLIFLSVFFSHYSSTGQLSFMSFICGLGFWFTGVLLAFYLFHIIEKFFKVPWLKIELIYGGLWTIMLLIGSTLCASYMGYAAAFGVVTFFGYINTVIYGYDCYLKYKSIQNGEIAQGERQVTKSTSQVASPAAY</sequence>
<dbReference type="Pfam" id="PF01284">
    <property type="entry name" value="MARVEL"/>
    <property type="match status" value="1"/>
</dbReference>
<name>A0A4P6D765_RHOPR</name>
<dbReference type="AlphaFoldDB" id="A0A4P6D765"/>
<dbReference type="InterPro" id="IPR008253">
    <property type="entry name" value="Marvel"/>
</dbReference>
<proteinExistence type="predicted"/>
<dbReference type="GO" id="GO:0016020">
    <property type="term" value="C:membrane"/>
    <property type="evidence" value="ECO:0007669"/>
    <property type="project" value="UniProtKB-SubCell"/>
</dbReference>
<organism evidence="8">
    <name type="scientific">Rhodnius prolixus</name>
    <name type="common">Triatomid bug</name>
    <dbReference type="NCBI Taxonomy" id="13249"/>
    <lineage>
        <taxon>Eukaryota</taxon>
        <taxon>Metazoa</taxon>
        <taxon>Ecdysozoa</taxon>
        <taxon>Arthropoda</taxon>
        <taxon>Hexapoda</taxon>
        <taxon>Insecta</taxon>
        <taxon>Pterygota</taxon>
        <taxon>Neoptera</taxon>
        <taxon>Paraneoptera</taxon>
        <taxon>Hemiptera</taxon>
        <taxon>Heteroptera</taxon>
        <taxon>Panheteroptera</taxon>
        <taxon>Cimicomorpha</taxon>
        <taxon>Reduviidae</taxon>
        <taxon>Triatominae</taxon>
        <taxon>Rhodnius</taxon>
    </lineage>
</organism>
<dbReference type="PROSITE" id="PS51225">
    <property type="entry name" value="MARVEL"/>
    <property type="match status" value="1"/>
</dbReference>
<evidence type="ECO:0000256" key="3">
    <source>
        <dbReference type="ARBA" id="ARBA00022989"/>
    </source>
</evidence>
<evidence type="ECO:0000313" key="8">
    <source>
        <dbReference type="EMBL" id="MOY45973.1"/>
    </source>
</evidence>
<dbReference type="PANTHER" id="PTHR22776">
    <property type="entry name" value="MARVEL-CONTAINING POTENTIAL LIPID RAFT-ASSOCIATED PROTEIN"/>
    <property type="match status" value="1"/>
</dbReference>
<feature type="domain" description="MARVEL" evidence="7">
    <location>
        <begin position="33"/>
        <end position="159"/>
    </location>
</feature>
<keyword evidence="3 6" id="KW-1133">Transmembrane helix</keyword>
<evidence type="ECO:0000256" key="4">
    <source>
        <dbReference type="ARBA" id="ARBA00023136"/>
    </source>
</evidence>
<dbReference type="EMBL" id="GHKJ01000943">
    <property type="protein sequence ID" value="MOY45973.1"/>
    <property type="molecule type" value="Transcribed_RNA"/>
</dbReference>
<reference evidence="8" key="1">
    <citation type="submission" date="2019-04" db="EMBL/GenBank/DDBJ databases">
        <title>Analysis of the testis transcriptome of the Chagas disease vector Rhodnius prolixus.</title>
        <authorList>
            <person name="Cesar J."/>
            <person name="Ribeiro J.M."/>
            <person name="Pereira M.H."/>
            <person name="Araujo R.N."/>
            <person name="Gontijo N.F."/>
            <person name="Pessoa G."/>
            <person name="Sant'Anna M.V."/>
            <person name="Sorgine M.H."/>
            <person name="Majerowicz D."/>
            <person name="Carvalho A.B."/>
            <person name="Braz G."/>
            <person name="Mesquita R."/>
            <person name="Lagerblad P.O."/>
            <person name="Koerich L.B."/>
        </authorList>
    </citation>
    <scope>NUCLEOTIDE SEQUENCE</scope>
</reference>
<protein>
    <submittedName>
        <fullName evidence="8">Putative chemokine-like factor superfamily 4 rhodnius neglectus</fullName>
    </submittedName>
</protein>
<feature type="transmembrane region" description="Helical" evidence="6">
    <location>
        <begin position="43"/>
        <end position="61"/>
    </location>
</feature>
<evidence type="ECO:0000256" key="1">
    <source>
        <dbReference type="ARBA" id="ARBA00004141"/>
    </source>
</evidence>
<feature type="transmembrane region" description="Helical" evidence="6">
    <location>
        <begin position="102"/>
        <end position="120"/>
    </location>
</feature>
<dbReference type="GeneID" id="141455816"/>
<dbReference type="RefSeq" id="XP_073987338.1">
    <property type="nucleotide sequence ID" value="XM_074131237.1"/>
</dbReference>
<evidence type="ECO:0000259" key="7">
    <source>
        <dbReference type="PROSITE" id="PS51225"/>
    </source>
</evidence>
<comment type="subcellular location">
    <subcellularLocation>
        <location evidence="1">Membrane</location>
        <topology evidence="1">Multi-pass membrane protein</topology>
    </subcellularLocation>
</comment>
<evidence type="ECO:0000256" key="5">
    <source>
        <dbReference type="PROSITE-ProRule" id="PRU00581"/>
    </source>
</evidence>